<dbReference type="EMBL" id="JADIMP010000079">
    <property type="protein sequence ID" value="MBO8441729.1"/>
    <property type="molecule type" value="Genomic_DNA"/>
</dbReference>
<proteinExistence type="predicted"/>
<reference evidence="1" key="1">
    <citation type="submission" date="2020-10" db="EMBL/GenBank/DDBJ databases">
        <authorList>
            <person name="Gilroy R."/>
        </authorList>
    </citation>
    <scope>NUCLEOTIDE SEQUENCE</scope>
    <source>
        <strain evidence="1">C6-149</strain>
    </source>
</reference>
<organism evidence="1 2">
    <name type="scientific">Candidatus Gallilactobacillus intestinavium</name>
    <dbReference type="NCBI Taxonomy" id="2840838"/>
    <lineage>
        <taxon>Bacteria</taxon>
        <taxon>Bacillati</taxon>
        <taxon>Bacillota</taxon>
        <taxon>Bacilli</taxon>
        <taxon>Lactobacillales</taxon>
        <taxon>Lactobacillaceae</taxon>
        <taxon>Lactobacillaceae incertae sedis</taxon>
        <taxon>Candidatus Gallilactobacillus</taxon>
    </lineage>
</organism>
<reference evidence="1" key="2">
    <citation type="journal article" date="2021" name="PeerJ">
        <title>Extensive microbial diversity within the chicken gut microbiome revealed by metagenomics and culture.</title>
        <authorList>
            <person name="Gilroy R."/>
            <person name="Ravi A."/>
            <person name="Getino M."/>
            <person name="Pursley I."/>
            <person name="Horton D.L."/>
            <person name="Alikhan N.F."/>
            <person name="Baker D."/>
            <person name="Gharbi K."/>
            <person name="Hall N."/>
            <person name="Watson M."/>
            <person name="Adriaenssens E.M."/>
            <person name="Foster-Nyarko E."/>
            <person name="Jarju S."/>
            <person name="Secka A."/>
            <person name="Antonio M."/>
            <person name="Oren A."/>
            <person name="Chaudhuri R.R."/>
            <person name="La Ragione R."/>
            <person name="Hildebrand F."/>
            <person name="Pallen M.J."/>
        </authorList>
    </citation>
    <scope>NUCLEOTIDE SEQUENCE</scope>
    <source>
        <strain evidence="1">C6-149</strain>
    </source>
</reference>
<protein>
    <submittedName>
        <fullName evidence="1">DUF3114 domain-containing protein</fullName>
    </submittedName>
</protein>
<dbReference type="Proteomes" id="UP000823614">
    <property type="component" value="Unassembled WGS sequence"/>
</dbReference>
<dbReference type="InterPro" id="IPR021462">
    <property type="entry name" value="DUF3114"/>
</dbReference>
<accession>A0A9D9EAJ8</accession>
<gene>
    <name evidence="1" type="ORF">IAA89_04800</name>
</gene>
<sequence length="317" mass="36776">MNSHELIELIQQPQNLSKDNINNYVDQAFDLLKKLNQANWDKSAIQQVAKFIAANADDQQLQHQFIEWKNNFNQIGNDIFNQYLQSSDTKNEDKVNLVLNKLGAHLTDDNDILLLDHSFDDNLSPLNSFWNTWAQLVQNTFPDGLKLTDNLTKMVHQLRYYIATHIANYLTSKFTAPNTKAIGSIIKFDKYLKKEHLPLTYQGNILEHSKQAKTTNKGFFSMITKTNICRIINEHIEMVATLYRDSEFLLLPIDKLIYDDLNQYIKGLPDIKKDAIVNTSQFNYAKLTDTDEVKQKFDIDAKINDPKIKQTLDQQYI</sequence>
<dbReference type="Pfam" id="PF11311">
    <property type="entry name" value="DUF3114"/>
    <property type="match status" value="1"/>
</dbReference>
<name>A0A9D9EAJ8_9LACO</name>
<comment type="caution">
    <text evidence="1">The sequence shown here is derived from an EMBL/GenBank/DDBJ whole genome shotgun (WGS) entry which is preliminary data.</text>
</comment>
<feature type="non-terminal residue" evidence="1">
    <location>
        <position position="317"/>
    </location>
</feature>
<evidence type="ECO:0000313" key="1">
    <source>
        <dbReference type="EMBL" id="MBO8441729.1"/>
    </source>
</evidence>
<evidence type="ECO:0000313" key="2">
    <source>
        <dbReference type="Proteomes" id="UP000823614"/>
    </source>
</evidence>
<dbReference type="AlphaFoldDB" id="A0A9D9EAJ8"/>